<feature type="domain" description="GerMN" evidence="3">
    <location>
        <begin position="96"/>
        <end position="187"/>
    </location>
</feature>
<proteinExistence type="predicted"/>
<keyword evidence="2" id="KW-0732">Signal</keyword>
<dbReference type="Pfam" id="PF10646">
    <property type="entry name" value="Germane"/>
    <property type="match status" value="1"/>
</dbReference>
<protein>
    <recommendedName>
        <fullName evidence="3">GerMN domain-containing protein</fullName>
    </recommendedName>
</protein>
<dbReference type="Pfam" id="PF10648">
    <property type="entry name" value="Gmad2"/>
    <property type="match status" value="1"/>
</dbReference>
<sequence length="305" mass="31924">MLVRTTSVAVAALLALGGCAEPEQVADSPEPTRAVEEPTSAPAEPEEETSSPEATGSPSASEDPAGEVTAAVYYLGDTERAGPRLFREFRRASGEAVPATLELLSTAPLDPDYRTAWRPGQLRGVVTGGDLIEVEVDPGVQARPSGMSGAEAKAAVQQVVYSLQAATQTRLPVVFVAGDERLGQVLGVPTGKPVRNGSMLQVLNHVSVTSPEQASAAGDRLAVSGVGNSFEANLGWEIRRGDEVVDDGFATMAGWMEDKLFPFELSVDVSGLAPGDYTFWVTTDDPTGGTEGVGAMTDDKDFTVR</sequence>
<dbReference type="AlphaFoldDB" id="A0A4P7GI70"/>
<feature type="signal peptide" evidence="2">
    <location>
        <begin position="1"/>
        <end position="20"/>
    </location>
</feature>
<evidence type="ECO:0000256" key="2">
    <source>
        <dbReference type="SAM" id="SignalP"/>
    </source>
</evidence>
<evidence type="ECO:0000256" key="1">
    <source>
        <dbReference type="SAM" id="MobiDB-lite"/>
    </source>
</evidence>
<dbReference type="KEGG" id="noy:EXE57_04675"/>
<dbReference type="EMBL" id="CP038267">
    <property type="protein sequence ID" value="QBR91640.1"/>
    <property type="molecule type" value="Genomic_DNA"/>
</dbReference>
<dbReference type="RefSeq" id="WP_135074455.1">
    <property type="nucleotide sequence ID" value="NZ_CP038267.1"/>
</dbReference>
<organism evidence="4 5">
    <name type="scientific">Nocardioides euryhalodurans</name>
    <dbReference type="NCBI Taxonomy" id="2518370"/>
    <lineage>
        <taxon>Bacteria</taxon>
        <taxon>Bacillati</taxon>
        <taxon>Actinomycetota</taxon>
        <taxon>Actinomycetes</taxon>
        <taxon>Propionibacteriales</taxon>
        <taxon>Nocardioidaceae</taxon>
        <taxon>Nocardioides</taxon>
    </lineage>
</organism>
<feature type="region of interest" description="Disordered" evidence="1">
    <location>
        <begin position="18"/>
        <end position="66"/>
    </location>
</feature>
<dbReference type="Proteomes" id="UP000294894">
    <property type="component" value="Chromosome"/>
</dbReference>
<reference evidence="4 5" key="1">
    <citation type="submission" date="2019-03" db="EMBL/GenBank/DDBJ databases">
        <title>Three New Species of Nocardioides, Nocardioides euryhalodurans sp. nov., Nocardioides seonyuensis sp. nov. and Nocardioides eburneoflavus sp. nov., Iolated from Soil.</title>
        <authorList>
            <person name="Roh S.G."/>
            <person name="Lee C."/>
            <person name="Kim M.-K."/>
            <person name="Kim S.B."/>
        </authorList>
    </citation>
    <scope>NUCLEOTIDE SEQUENCE [LARGE SCALE GENOMIC DNA]</scope>
    <source>
        <strain evidence="4 5">MMS17-SY117</strain>
    </source>
</reference>
<dbReference type="OrthoDB" id="4843507at2"/>
<feature type="compositionally biased region" description="Low complexity" evidence="1">
    <location>
        <begin position="51"/>
        <end position="62"/>
    </location>
</feature>
<feature type="chain" id="PRO_5039280430" description="GerMN domain-containing protein" evidence="2">
    <location>
        <begin position="21"/>
        <end position="305"/>
    </location>
</feature>
<evidence type="ECO:0000313" key="4">
    <source>
        <dbReference type="EMBL" id="QBR91640.1"/>
    </source>
</evidence>
<gene>
    <name evidence="4" type="ORF">EXE57_04675</name>
</gene>
<keyword evidence="5" id="KW-1185">Reference proteome</keyword>
<accession>A0A4P7GI70</accession>
<name>A0A4P7GI70_9ACTN</name>
<evidence type="ECO:0000259" key="3">
    <source>
        <dbReference type="SMART" id="SM00909"/>
    </source>
</evidence>
<dbReference type="PROSITE" id="PS51257">
    <property type="entry name" value="PROKAR_LIPOPROTEIN"/>
    <property type="match status" value="1"/>
</dbReference>
<dbReference type="InterPro" id="IPR019606">
    <property type="entry name" value="GerMN"/>
</dbReference>
<dbReference type="InterPro" id="IPR018911">
    <property type="entry name" value="Gmad2_Ig-like_dom"/>
</dbReference>
<dbReference type="SMART" id="SM00909">
    <property type="entry name" value="Germane"/>
    <property type="match status" value="1"/>
</dbReference>
<evidence type="ECO:0000313" key="5">
    <source>
        <dbReference type="Proteomes" id="UP000294894"/>
    </source>
</evidence>